<reference evidence="1 2" key="1">
    <citation type="submission" date="2009-10" db="EMBL/GenBank/DDBJ databases">
        <authorList>
            <person name="Weinstock G."/>
            <person name="Sodergren E."/>
            <person name="Clifton S."/>
            <person name="Fulton L."/>
            <person name="Fulton B."/>
            <person name="Courtney L."/>
            <person name="Fronick C."/>
            <person name="Harrison M."/>
            <person name="Strong C."/>
            <person name="Farmer C."/>
            <person name="Delahaunty K."/>
            <person name="Markovic C."/>
            <person name="Hall O."/>
            <person name="Minx P."/>
            <person name="Tomlinson C."/>
            <person name="Mitreva M."/>
            <person name="Nelson J."/>
            <person name="Hou S."/>
            <person name="Wollam A."/>
            <person name="Pepin K.H."/>
            <person name="Johnson M."/>
            <person name="Bhonagiri V."/>
            <person name="Nash W.E."/>
            <person name="Warren W."/>
            <person name="Chinwalla A."/>
            <person name="Mardis E.R."/>
            <person name="Wilson R.K."/>
        </authorList>
    </citation>
    <scope>NUCLEOTIDE SEQUENCE [LARGE SCALE GENOMIC DNA]</scope>
    <source>
        <strain evidence="2">ATCC 25996 / DSM 4631 / NCTC 10774 / M26</strain>
    </source>
</reference>
<evidence type="ECO:0000313" key="2">
    <source>
        <dbReference type="Proteomes" id="UP000003344"/>
    </source>
</evidence>
<dbReference type="STRING" id="546266.NEIMUCOT_03985"/>
<evidence type="ECO:0000313" key="1">
    <source>
        <dbReference type="EMBL" id="EFC89569.1"/>
    </source>
</evidence>
<protein>
    <submittedName>
        <fullName evidence="1">Uncharacterized protein</fullName>
    </submittedName>
</protein>
<dbReference type="Proteomes" id="UP000003344">
    <property type="component" value="Unassembled WGS sequence"/>
</dbReference>
<dbReference type="EMBL" id="ACDX02000002">
    <property type="protein sequence ID" value="EFC89569.1"/>
    <property type="molecule type" value="Genomic_DNA"/>
</dbReference>
<gene>
    <name evidence="1" type="ORF">NEIMUCOT_03985</name>
</gene>
<sequence>MTLNIRTYLCLPRPTKRAKTRNFSGYEKRSSETVSDDLRVIQV</sequence>
<accession>D2ZTP9</accession>
<proteinExistence type="predicted"/>
<comment type="caution">
    <text evidence="1">The sequence shown here is derived from an EMBL/GenBank/DDBJ whole genome shotgun (WGS) entry which is preliminary data.</text>
</comment>
<dbReference type="AlphaFoldDB" id="D2ZTP9"/>
<organism evidence="1 2">
    <name type="scientific">Neisseria mucosa (strain ATCC 25996 / DSM 4631 / NCTC 10774 / M26)</name>
    <dbReference type="NCBI Taxonomy" id="546266"/>
    <lineage>
        <taxon>Bacteria</taxon>
        <taxon>Pseudomonadati</taxon>
        <taxon>Pseudomonadota</taxon>
        <taxon>Betaproteobacteria</taxon>
        <taxon>Neisseriales</taxon>
        <taxon>Neisseriaceae</taxon>
        <taxon>Neisseria</taxon>
    </lineage>
</organism>
<name>D2ZTP9_NEIM2</name>